<dbReference type="PROSITE" id="PS51195">
    <property type="entry name" value="Q_MOTIF"/>
    <property type="match status" value="1"/>
</dbReference>
<comment type="similarity">
    <text evidence="11">Belongs to the DEAD box helicase family. DDX27/DRS1 subfamily.</text>
</comment>
<comment type="function">
    <text evidence="10">ATP-binding RNA helicase involved in ribosome assembly.</text>
</comment>
<comment type="subcellular location">
    <subcellularLocation>
        <location evidence="1">Nucleus</location>
        <location evidence="1">Nucleolus</location>
    </subcellularLocation>
</comment>
<dbReference type="GO" id="GO:0005524">
    <property type="term" value="F:ATP binding"/>
    <property type="evidence" value="ECO:0007669"/>
    <property type="project" value="UniProtKB-KW"/>
</dbReference>
<dbReference type="SUPFAM" id="SSF52540">
    <property type="entry name" value="P-loop containing nucleoside triphosphate hydrolases"/>
    <property type="match status" value="2"/>
</dbReference>
<evidence type="ECO:0000256" key="1">
    <source>
        <dbReference type="ARBA" id="ARBA00004604"/>
    </source>
</evidence>
<dbReference type="GO" id="GO:0003723">
    <property type="term" value="F:RNA binding"/>
    <property type="evidence" value="ECO:0007669"/>
    <property type="project" value="UniProtKB-KW"/>
</dbReference>
<gene>
    <name evidence="21" type="ORF">G6F64_002873</name>
</gene>
<dbReference type="InterPro" id="IPR050079">
    <property type="entry name" value="DEAD_box_RNA_helicase"/>
</dbReference>
<dbReference type="CDD" id="cd18787">
    <property type="entry name" value="SF2_C_DEAD"/>
    <property type="match status" value="1"/>
</dbReference>
<evidence type="ECO:0000256" key="9">
    <source>
        <dbReference type="ARBA" id="ARBA00023242"/>
    </source>
</evidence>
<evidence type="ECO:0000259" key="20">
    <source>
        <dbReference type="PROSITE" id="PS51195"/>
    </source>
</evidence>
<evidence type="ECO:0000256" key="11">
    <source>
        <dbReference type="ARBA" id="ARBA00043999"/>
    </source>
</evidence>
<dbReference type="GO" id="GO:0003724">
    <property type="term" value="F:RNA helicase activity"/>
    <property type="evidence" value="ECO:0007669"/>
    <property type="project" value="UniProtKB-EC"/>
</dbReference>
<dbReference type="GO" id="GO:0006364">
    <property type="term" value="P:rRNA processing"/>
    <property type="evidence" value="ECO:0007669"/>
    <property type="project" value="UniProtKB-ARBA"/>
</dbReference>
<evidence type="ECO:0000256" key="15">
    <source>
        <dbReference type="PROSITE-ProRule" id="PRU00552"/>
    </source>
</evidence>
<keyword evidence="9" id="KW-0539">Nucleus</keyword>
<dbReference type="PROSITE" id="PS51192">
    <property type="entry name" value="HELICASE_ATP_BIND_1"/>
    <property type="match status" value="1"/>
</dbReference>
<feature type="domain" description="DEAD-box RNA helicase Q" evidence="20">
    <location>
        <begin position="221"/>
        <end position="249"/>
    </location>
</feature>
<dbReference type="InterPro" id="IPR001650">
    <property type="entry name" value="Helicase_C-like"/>
</dbReference>
<dbReference type="InterPro" id="IPR027417">
    <property type="entry name" value="P-loop_NTPase"/>
</dbReference>
<evidence type="ECO:0000313" key="21">
    <source>
        <dbReference type="EMBL" id="KAG1312650.1"/>
    </source>
</evidence>
<dbReference type="GO" id="GO:0005829">
    <property type="term" value="C:cytosol"/>
    <property type="evidence" value="ECO:0007669"/>
    <property type="project" value="TreeGrafter"/>
</dbReference>
<dbReference type="SMART" id="SM00487">
    <property type="entry name" value="DEXDc"/>
    <property type="match status" value="1"/>
</dbReference>
<evidence type="ECO:0000256" key="17">
    <source>
        <dbReference type="SAM" id="MobiDB-lite"/>
    </source>
</evidence>
<evidence type="ECO:0000259" key="18">
    <source>
        <dbReference type="PROSITE" id="PS51192"/>
    </source>
</evidence>
<evidence type="ECO:0000256" key="4">
    <source>
        <dbReference type="ARBA" id="ARBA00022741"/>
    </source>
</evidence>
<keyword evidence="7 16" id="KW-0067">ATP-binding</keyword>
<feature type="compositionally biased region" description="Basic residues" evidence="17">
    <location>
        <begin position="39"/>
        <end position="56"/>
    </location>
</feature>
<evidence type="ECO:0000256" key="7">
    <source>
        <dbReference type="ARBA" id="ARBA00022840"/>
    </source>
</evidence>
<dbReference type="PROSITE" id="PS00039">
    <property type="entry name" value="DEAD_ATP_HELICASE"/>
    <property type="match status" value="1"/>
</dbReference>
<keyword evidence="8" id="KW-0694">RNA-binding</keyword>
<dbReference type="Pfam" id="PF00271">
    <property type="entry name" value="Helicase_C"/>
    <property type="match status" value="1"/>
</dbReference>
<feature type="region of interest" description="Disordered" evidence="17">
    <location>
        <begin position="20"/>
        <end position="66"/>
    </location>
</feature>
<evidence type="ECO:0000256" key="12">
    <source>
        <dbReference type="ARBA" id="ARBA00044078"/>
    </source>
</evidence>
<organism evidence="21 22">
    <name type="scientific">Rhizopus oryzae</name>
    <name type="common">Mucormycosis agent</name>
    <name type="synonym">Rhizopus arrhizus var. delemar</name>
    <dbReference type="NCBI Taxonomy" id="64495"/>
    <lineage>
        <taxon>Eukaryota</taxon>
        <taxon>Fungi</taxon>
        <taxon>Fungi incertae sedis</taxon>
        <taxon>Mucoromycota</taxon>
        <taxon>Mucoromycotina</taxon>
        <taxon>Mucoromycetes</taxon>
        <taxon>Mucorales</taxon>
        <taxon>Mucorineae</taxon>
        <taxon>Rhizopodaceae</taxon>
        <taxon>Rhizopus</taxon>
    </lineage>
</organism>
<feature type="compositionally biased region" description="Basic and acidic residues" evidence="17">
    <location>
        <begin position="707"/>
        <end position="716"/>
    </location>
</feature>
<dbReference type="PANTHER" id="PTHR47959">
    <property type="entry name" value="ATP-DEPENDENT RNA HELICASE RHLE-RELATED"/>
    <property type="match status" value="1"/>
</dbReference>
<dbReference type="CDD" id="cd17947">
    <property type="entry name" value="DEADc_DDX27"/>
    <property type="match status" value="1"/>
</dbReference>
<dbReference type="InterPro" id="IPR014014">
    <property type="entry name" value="RNA_helicase_DEAD_Q_motif"/>
</dbReference>
<keyword evidence="22" id="KW-1185">Reference proteome</keyword>
<dbReference type="FunFam" id="3.40.50.300:FF:000842">
    <property type="entry name" value="ATP-dependent RNA helicase DRS1"/>
    <property type="match status" value="1"/>
</dbReference>
<accession>A0A9P6XFJ8</accession>
<feature type="compositionally biased region" description="Basic and acidic residues" evidence="17">
    <location>
        <begin position="94"/>
        <end position="125"/>
    </location>
</feature>
<feature type="domain" description="Helicase C-terminal" evidence="19">
    <location>
        <begin position="437"/>
        <end position="612"/>
    </location>
</feature>
<comment type="catalytic activity">
    <reaction evidence="14">
        <text>ATP + H2O = ADP + phosphate + H(+)</text>
        <dbReference type="Rhea" id="RHEA:13065"/>
        <dbReference type="ChEBI" id="CHEBI:15377"/>
        <dbReference type="ChEBI" id="CHEBI:15378"/>
        <dbReference type="ChEBI" id="CHEBI:30616"/>
        <dbReference type="ChEBI" id="CHEBI:43474"/>
        <dbReference type="ChEBI" id="CHEBI:456216"/>
        <dbReference type="EC" id="3.6.4.13"/>
    </reaction>
</comment>
<sequence>MSDDFVMTIDDDDTIIVEEVMEEPVEQEETPAVIETKSNKKNKKNKKEQKSDKKRKAPTDEEEDFNTEFTFAIDGGGAKAFKGWDFTAAKDMLKAKQGERVSIDEIIARKRQENKKSKKTPVKEEEEKEEEEKEEEFVASDNDDEDDLALDGFGGGAKMKEEEDESEEDSSESESEEDSSDESGEDIEADSEEEEVEDEAEKQRKKEYFADETEIDKQDHTSFTSMNLSRPILKGVTSLGFVKPTPIQSQTIPIALMGKDICGGAATGSGKTAAFVIPILERLLYRPRQTPSTRVLILCPTRELAAQVHSAAVKFAAYTDITFCLCVGGLSLKTQEQELKLKPDVVVATPGRLIDHVRNTSGFHLDACEILVMDEADRMLEDGFADELGEIVKSCPKSRQTMLFSATMTDNVDQLIRMSLHNPVRLFVDRSDQAASRLIQEFVRIRQAREADRSAVLLALCKKSFKKKVIIFFRSKAAAHQMKILFGLMGLNAAELHGNLTQEQRLEALEQFRDNQVDYLLATDLAARGLDIKGIETVINYNMPTQFPQYLHRVGRTARAGRNGRSVTLVGESDRKMLKMAIKSSSTGSQVKNRVVPNEAVQKYKLKVEKLQRQIKEILEEEKEEKALRNAEMQIKRSENMIKHQDEIMSRPARTWFQSEKEKKNAKKQVKEPAKKEEKAEKKKKDKYEGMSRRKRRRMQAMEEEAEERRLEKEQK</sequence>
<dbReference type="GO" id="GO:0016787">
    <property type="term" value="F:hydrolase activity"/>
    <property type="evidence" value="ECO:0007669"/>
    <property type="project" value="UniProtKB-KW"/>
</dbReference>
<dbReference type="PROSITE" id="PS51194">
    <property type="entry name" value="HELICASE_CTER"/>
    <property type="match status" value="1"/>
</dbReference>
<proteinExistence type="inferred from homology"/>
<dbReference type="PANTHER" id="PTHR47959:SF1">
    <property type="entry name" value="ATP-DEPENDENT RNA HELICASE DBPA"/>
    <property type="match status" value="1"/>
</dbReference>
<evidence type="ECO:0000256" key="5">
    <source>
        <dbReference type="ARBA" id="ARBA00022801"/>
    </source>
</evidence>
<feature type="domain" description="Helicase ATP-binding" evidence="18">
    <location>
        <begin position="252"/>
        <end position="426"/>
    </location>
</feature>
<name>A0A9P6XFJ8_RHIOR</name>
<keyword evidence="4 16" id="KW-0547">Nucleotide-binding</keyword>
<protein>
    <recommendedName>
        <fullName evidence="12">ATP-dependent RNA helicase DRS1</fullName>
        <ecNumber evidence="2">3.6.4.13</ecNumber>
    </recommendedName>
    <alternativeName>
        <fullName evidence="13">ATP-dependent RNA helicase drs1</fullName>
    </alternativeName>
</protein>
<evidence type="ECO:0000256" key="8">
    <source>
        <dbReference type="ARBA" id="ARBA00022884"/>
    </source>
</evidence>
<feature type="compositionally biased region" description="Acidic residues" evidence="17">
    <location>
        <begin position="162"/>
        <end position="200"/>
    </location>
</feature>
<evidence type="ECO:0000256" key="6">
    <source>
        <dbReference type="ARBA" id="ARBA00022806"/>
    </source>
</evidence>
<feature type="compositionally biased region" description="Basic and acidic residues" evidence="17">
    <location>
        <begin position="659"/>
        <end position="692"/>
    </location>
</feature>
<dbReference type="InterPro" id="IPR014001">
    <property type="entry name" value="Helicase_ATP-bd"/>
</dbReference>
<comment type="caution">
    <text evidence="21">The sequence shown here is derived from an EMBL/GenBank/DDBJ whole genome shotgun (WGS) entry which is preliminary data.</text>
</comment>
<evidence type="ECO:0000259" key="19">
    <source>
        <dbReference type="PROSITE" id="PS51194"/>
    </source>
</evidence>
<feature type="region of interest" description="Disordered" evidence="17">
    <location>
        <begin position="639"/>
        <end position="716"/>
    </location>
</feature>
<dbReference type="AlphaFoldDB" id="A0A9P6XFJ8"/>
<evidence type="ECO:0000256" key="10">
    <source>
        <dbReference type="ARBA" id="ARBA00043881"/>
    </source>
</evidence>
<dbReference type="Gene3D" id="3.40.50.300">
    <property type="entry name" value="P-loop containing nucleotide triphosphate hydrolases"/>
    <property type="match status" value="2"/>
</dbReference>
<evidence type="ECO:0000256" key="3">
    <source>
        <dbReference type="ARBA" id="ARBA00022517"/>
    </source>
</evidence>
<feature type="compositionally biased region" description="Basic and acidic residues" evidence="17">
    <location>
        <begin position="639"/>
        <end position="649"/>
    </location>
</feature>
<dbReference type="InterPro" id="IPR000629">
    <property type="entry name" value="RNA-helicase_DEAD-box_CS"/>
</dbReference>
<feature type="short sequence motif" description="Q motif" evidence="15">
    <location>
        <begin position="221"/>
        <end position="249"/>
    </location>
</feature>
<keyword evidence="3" id="KW-0690">Ribosome biogenesis</keyword>
<feature type="compositionally biased region" description="Acidic residues" evidence="17">
    <location>
        <begin position="20"/>
        <end position="29"/>
    </location>
</feature>
<keyword evidence="6 16" id="KW-0347">Helicase</keyword>
<evidence type="ECO:0000256" key="16">
    <source>
        <dbReference type="RuleBase" id="RU000492"/>
    </source>
</evidence>
<feature type="compositionally biased region" description="Acidic residues" evidence="17">
    <location>
        <begin position="126"/>
        <end position="149"/>
    </location>
</feature>
<keyword evidence="5 16" id="KW-0378">Hydrolase</keyword>
<dbReference type="Pfam" id="PF00270">
    <property type="entry name" value="DEAD"/>
    <property type="match status" value="1"/>
</dbReference>
<evidence type="ECO:0000256" key="13">
    <source>
        <dbReference type="ARBA" id="ARBA00044094"/>
    </source>
</evidence>
<feature type="compositionally biased region" description="Basic and acidic residues" evidence="17">
    <location>
        <begin position="201"/>
        <end position="213"/>
    </location>
</feature>
<feature type="region of interest" description="Disordered" evidence="17">
    <location>
        <begin position="94"/>
        <end position="213"/>
    </location>
</feature>
<dbReference type="SMART" id="SM00490">
    <property type="entry name" value="HELICc"/>
    <property type="match status" value="1"/>
</dbReference>
<dbReference type="OrthoDB" id="10259843at2759"/>
<evidence type="ECO:0000256" key="2">
    <source>
        <dbReference type="ARBA" id="ARBA00012552"/>
    </source>
</evidence>
<dbReference type="EMBL" id="JAANQT010000261">
    <property type="protein sequence ID" value="KAG1312650.1"/>
    <property type="molecule type" value="Genomic_DNA"/>
</dbReference>
<dbReference type="EC" id="3.6.4.13" evidence="2"/>
<dbReference type="InterPro" id="IPR011545">
    <property type="entry name" value="DEAD/DEAH_box_helicase_dom"/>
</dbReference>
<reference evidence="21" key="1">
    <citation type="journal article" date="2020" name="Microb. Genom.">
        <title>Genetic diversity of clinical and environmental Mucorales isolates obtained from an investigation of mucormycosis cases among solid organ transplant recipients.</title>
        <authorList>
            <person name="Nguyen M.H."/>
            <person name="Kaul D."/>
            <person name="Muto C."/>
            <person name="Cheng S.J."/>
            <person name="Richter R.A."/>
            <person name="Bruno V.M."/>
            <person name="Liu G."/>
            <person name="Beyhan S."/>
            <person name="Sundermann A.J."/>
            <person name="Mounaud S."/>
            <person name="Pasculle A.W."/>
            <person name="Nierman W.C."/>
            <person name="Driscoll E."/>
            <person name="Cumbie R."/>
            <person name="Clancy C.J."/>
            <person name="Dupont C.L."/>
        </authorList>
    </citation>
    <scope>NUCLEOTIDE SEQUENCE</scope>
    <source>
        <strain evidence="21">GL11</strain>
    </source>
</reference>
<evidence type="ECO:0000313" key="22">
    <source>
        <dbReference type="Proteomes" id="UP000716291"/>
    </source>
</evidence>
<dbReference type="Proteomes" id="UP000716291">
    <property type="component" value="Unassembled WGS sequence"/>
</dbReference>
<dbReference type="GO" id="GO:0005730">
    <property type="term" value="C:nucleolus"/>
    <property type="evidence" value="ECO:0007669"/>
    <property type="project" value="UniProtKB-SubCell"/>
</dbReference>
<evidence type="ECO:0000256" key="14">
    <source>
        <dbReference type="ARBA" id="ARBA00047984"/>
    </source>
</evidence>